<evidence type="ECO:0000313" key="3">
    <source>
        <dbReference type="EMBL" id="RVU33181.1"/>
    </source>
</evidence>
<accession>A0A437QF91</accession>
<proteinExistence type="inferred from homology"/>
<sequence>MSELCDHNKPELQATVGEGSNPAKHWFVYLIRTQQGVLYTGISTDPARRLRQHQGEIVGGAKALRGKGPLQLVWQYQAPNRSIASQWEFQLKKLPKKAKEQLVSLLWQPEFLQGIQQKSYSDK</sequence>
<name>A0A437QF91_9GAMM</name>
<dbReference type="EMBL" id="SACS01000025">
    <property type="protein sequence ID" value="RVU33181.1"/>
    <property type="molecule type" value="Genomic_DNA"/>
</dbReference>
<gene>
    <name evidence="3" type="ORF">EOE67_17765</name>
</gene>
<dbReference type="Gene3D" id="3.40.1440.10">
    <property type="entry name" value="GIY-YIG endonuclease"/>
    <property type="match status" value="1"/>
</dbReference>
<dbReference type="RefSeq" id="WP_127700678.1">
    <property type="nucleotide sequence ID" value="NZ_SACS01000025.1"/>
</dbReference>
<protein>
    <submittedName>
        <fullName evidence="3">GIY-YIG nuclease family protein</fullName>
    </submittedName>
</protein>
<dbReference type="InterPro" id="IPR050190">
    <property type="entry name" value="UPF0213_domain"/>
</dbReference>
<dbReference type="InterPro" id="IPR000305">
    <property type="entry name" value="GIY-YIG_endonuc"/>
</dbReference>
<comment type="similarity">
    <text evidence="1">Belongs to the UPF0213 family.</text>
</comment>
<dbReference type="InterPro" id="IPR035901">
    <property type="entry name" value="GIY-YIG_endonuc_sf"/>
</dbReference>
<dbReference type="OrthoDB" id="9797095at2"/>
<comment type="caution">
    <text evidence="3">The sequence shown here is derived from an EMBL/GenBank/DDBJ whole genome shotgun (WGS) entry which is preliminary data.</text>
</comment>
<evidence type="ECO:0000256" key="1">
    <source>
        <dbReference type="ARBA" id="ARBA00007435"/>
    </source>
</evidence>
<evidence type="ECO:0000313" key="4">
    <source>
        <dbReference type="Proteomes" id="UP000283077"/>
    </source>
</evidence>
<dbReference type="AlphaFoldDB" id="A0A437QF91"/>
<dbReference type="Proteomes" id="UP000283077">
    <property type="component" value="Unassembled WGS sequence"/>
</dbReference>
<organism evidence="3 4">
    <name type="scientific">Rheinheimera riviphila</name>
    <dbReference type="NCBI Taxonomy" id="1834037"/>
    <lineage>
        <taxon>Bacteria</taxon>
        <taxon>Pseudomonadati</taxon>
        <taxon>Pseudomonadota</taxon>
        <taxon>Gammaproteobacteria</taxon>
        <taxon>Chromatiales</taxon>
        <taxon>Chromatiaceae</taxon>
        <taxon>Rheinheimera</taxon>
    </lineage>
</organism>
<dbReference type="SUPFAM" id="SSF82771">
    <property type="entry name" value="GIY-YIG endonuclease"/>
    <property type="match status" value="1"/>
</dbReference>
<dbReference type="PANTHER" id="PTHR34477:SF1">
    <property type="entry name" value="UPF0213 PROTEIN YHBQ"/>
    <property type="match status" value="1"/>
</dbReference>
<dbReference type="PANTHER" id="PTHR34477">
    <property type="entry name" value="UPF0213 PROTEIN YHBQ"/>
    <property type="match status" value="1"/>
</dbReference>
<evidence type="ECO:0000259" key="2">
    <source>
        <dbReference type="PROSITE" id="PS50164"/>
    </source>
</evidence>
<feature type="domain" description="GIY-YIG" evidence="2">
    <location>
        <begin position="24"/>
        <end position="101"/>
    </location>
</feature>
<dbReference type="CDD" id="cd10456">
    <property type="entry name" value="GIY-YIG_UPF0213"/>
    <property type="match status" value="1"/>
</dbReference>
<dbReference type="Pfam" id="PF01541">
    <property type="entry name" value="GIY-YIG"/>
    <property type="match status" value="1"/>
</dbReference>
<dbReference type="PROSITE" id="PS50164">
    <property type="entry name" value="GIY_YIG"/>
    <property type="match status" value="1"/>
</dbReference>
<keyword evidence="4" id="KW-1185">Reference proteome</keyword>
<reference evidence="3 4" key="1">
    <citation type="submission" date="2019-01" db="EMBL/GenBank/DDBJ databases">
        <authorList>
            <person name="Chen W.-M."/>
        </authorList>
    </citation>
    <scope>NUCLEOTIDE SEQUENCE [LARGE SCALE GENOMIC DNA]</scope>
    <source>
        <strain evidence="3 4">KYPC3</strain>
    </source>
</reference>